<dbReference type="PANTHER" id="PTHR23112:SF0">
    <property type="entry name" value="TRANSMEMBRANE PROTEIN 116"/>
    <property type="match status" value="1"/>
</dbReference>
<dbReference type="GO" id="GO:0005886">
    <property type="term" value="C:plasma membrane"/>
    <property type="evidence" value="ECO:0007669"/>
    <property type="project" value="TreeGrafter"/>
</dbReference>
<dbReference type="PANTHER" id="PTHR23112">
    <property type="entry name" value="G PROTEIN-COUPLED RECEPTOR 157-RELATED"/>
    <property type="match status" value="1"/>
</dbReference>
<feature type="transmembrane region" description="Helical" evidence="6">
    <location>
        <begin position="85"/>
        <end position="103"/>
    </location>
</feature>
<evidence type="ECO:0008006" key="9">
    <source>
        <dbReference type="Google" id="ProtNLM"/>
    </source>
</evidence>
<dbReference type="GO" id="GO:0004930">
    <property type="term" value="F:G protein-coupled receptor activity"/>
    <property type="evidence" value="ECO:0007669"/>
    <property type="project" value="TreeGrafter"/>
</dbReference>
<dbReference type="GO" id="GO:0007189">
    <property type="term" value="P:adenylate cyclase-activating G protein-coupled receptor signaling pathway"/>
    <property type="evidence" value="ECO:0007669"/>
    <property type="project" value="TreeGrafter"/>
</dbReference>
<keyword evidence="8" id="KW-1185">Reference proteome</keyword>
<proteinExistence type="predicted"/>
<dbReference type="Gene3D" id="1.20.1070.10">
    <property type="entry name" value="Rhodopsin 7-helix transmembrane proteins"/>
    <property type="match status" value="1"/>
</dbReference>
<sequence>MLPYYANCFGLAALSAFHTRSYRKEEHLFVRTHVAAYFISLLCCNIVQAIGSLYNSRWIELAAVELDRSCTTQGVFKQAADVGSALWTLVIALHTFSVLVLEVKPTSRFSLFGTLIGGWSGIFAVVIFGPAVFDTVERGPFYMQQERPTALFDDKSISIVKEMYRYPIAYSVMIFPISIARLAASTGHAVSFEGTVFCETVILLSGCVNVILFCTTRQILPPESIVLMKRSFSKPKPRRDVEQVPDCFSDVASVTVVGCGFNEGYKHEGSNRLDTGSISEESSETVVGYGFSEIHNKAGQTLDVEKGDISTTESSTDISIPPTRKAVRRPRPPSVLVPIRRISSVDGLDQIYDVYSASHLEPAPFKNFNLRTNGPSTQ</sequence>
<evidence type="ECO:0000256" key="2">
    <source>
        <dbReference type="ARBA" id="ARBA00022692"/>
    </source>
</evidence>
<dbReference type="AlphaFoldDB" id="A0A6A4IH73"/>
<feature type="transmembrane region" description="Helical" evidence="6">
    <location>
        <begin position="110"/>
        <end position="133"/>
    </location>
</feature>
<evidence type="ECO:0000256" key="3">
    <source>
        <dbReference type="ARBA" id="ARBA00022989"/>
    </source>
</evidence>
<keyword evidence="2 6" id="KW-0812">Transmembrane</keyword>
<dbReference type="EMBL" id="ML769390">
    <property type="protein sequence ID" value="KAE9408608.1"/>
    <property type="molecule type" value="Genomic_DNA"/>
</dbReference>
<keyword evidence="3 6" id="KW-1133">Transmembrane helix</keyword>
<evidence type="ECO:0000313" key="7">
    <source>
        <dbReference type="EMBL" id="KAE9408608.1"/>
    </source>
</evidence>
<gene>
    <name evidence="7" type="ORF">BT96DRAFT_985488</name>
</gene>
<evidence type="ECO:0000256" key="5">
    <source>
        <dbReference type="SAM" id="MobiDB-lite"/>
    </source>
</evidence>
<protein>
    <recommendedName>
        <fullName evidence="9">Glucose receptor Git3 N-terminal domain-containing protein</fullName>
    </recommendedName>
</protein>
<reference evidence="7" key="1">
    <citation type="journal article" date="2019" name="Environ. Microbiol.">
        <title>Fungal ecological strategies reflected in gene transcription - a case study of two litter decomposers.</title>
        <authorList>
            <person name="Barbi F."/>
            <person name="Kohler A."/>
            <person name="Barry K."/>
            <person name="Baskaran P."/>
            <person name="Daum C."/>
            <person name="Fauchery L."/>
            <person name="Ihrmark K."/>
            <person name="Kuo A."/>
            <person name="LaButti K."/>
            <person name="Lipzen A."/>
            <person name="Morin E."/>
            <person name="Grigoriev I.V."/>
            <person name="Henrissat B."/>
            <person name="Lindahl B."/>
            <person name="Martin F."/>
        </authorList>
    </citation>
    <scope>NUCLEOTIDE SEQUENCE</scope>
    <source>
        <strain evidence="7">JB14</strain>
    </source>
</reference>
<evidence type="ECO:0000256" key="6">
    <source>
        <dbReference type="SAM" id="Phobius"/>
    </source>
</evidence>
<evidence type="ECO:0000256" key="1">
    <source>
        <dbReference type="ARBA" id="ARBA00004141"/>
    </source>
</evidence>
<keyword evidence="4 6" id="KW-0472">Membrane</keyword>
<feature type="transmembrane region" description="Helical" evidence="6">
    <location>
        <begin position="28"/>
        <end position="51"/>
    </location>
</feature>
<evidence type="ECO:0000313" key="8">
    <source>
        <dbReference type="Proteomes" id="UP000799118"/>
    </source>
</evidence>
<organism evidence="7 8">
    <name type="scientific">Gymnopus androsaceus JB14</name>
    <dbReference type="NCBI Taxonomy" id="1447944"/>
    <lineage>
        <taxon>Eukaryota</taxon>
        <taxon>Fungi</taxon>
        <taxon>Dikarya</taxon>
        <taxon>Basidiomycota</taxon>
        <taxon>Agaricomycotina</taxon>
        <taxon>Agaricomycetes</taxon>
        <taxon>Agaricomycetidae</taxon>
        <taxon>Agaricales</taxon>
        <taxon>Marasmiineae</taxon>
        <taxon>Omphalotaceae</taxon>
        <taxon>Gymnopus</taxon>
    </lineage>
</organism>
<dbReference type="OrthoDB" id="100006at2759"/>
<name>A0A6A4IH73_9AGAR</name>
<accession>A0A6A4IH73</accession>
<dbReference type="Proteomes" id="UP000799118">
    <property type="component" value="Unassembled WGS sequence"/>
</dbReference>
<evidence type="ECO:0000256" key="4">
    <source>
        <dbReference type="ARBA" id="ARBA00023136"/>
    </source>
</evidence>
<feature type="region of interest" description="Disordered" evidence="5">
    <location>
        <begin position="307"/>
        <end position="332"/>
    </location>
</feature>
<feature type="compositionally biased region" description="Low complexity" evidence="5">
    <location>
        <begin position="309"/>
        <end position="323"/>
    </location>
</feature>
<comment type="subcellular location">
    <subcellularLocation>
        <location evidence="1">Membrane</location>
        <topology evidence="1">Multi-pass membrane protein</topology>
    </subcellularLocation>
</comment>